<gene>
    <name evidence="2" type="ORF">GQ55_4G092600</name>
</gene>
<proteinExistence type="predicted"/>
<evidence type="ECO:0000313" key="3">
    <source>
        <dbReference type="Proteomes" id="UP000244336"/>
    </source>
</evidence>
<dbReference type="AlphaFoldDB" id="A0A2T7DWU9"/>
<protein>
    <submittedName>
        <fullName evidence="2">Uncharacterized protein</fullName>
    </submittedName>
</protein>
<name>A0A2T7DWU9_9POAL</name>
<sequence>MGGIVWGPASDSMKTKEWMPENKRDRDGFFVSIGPLTHAWLLVHQLVYWGDNNEMRLLHSELLTCQIGSRWTKGARRSCLPTPRLRTWTRSLNLQKAGMAMSFLSLSATSCPSRPASSACTARPSRCAPSSSPPSSGTASPTRCATRPGCGWPRSPASSGSPSRGCSPSSPSSPRPTASRASAGSRRGTARSRWRAWTCS</sequence>
<accession>A0A2T7DWU9</accession>
<dbReference type="Gramene" id="PUZ60054">
    <property type="protein sequence ID" value="PUZ60054"/>
    <property type="gene ID" value="GQ55_4G092600"/>
</dbReference>
<organism evidence="2 3">
    <name type="scientific">Panicum hallii var. hallii</name>
    <dbReference type="NCBI Taxonomy" id="1504633"/>
    <lineage>
        <taxon>Eukaryota</taxon>
        <taxon>Viridiplantae</taxon>
        <taxon>Streptophyta</taxon>
        <taxon>Embryophyta</taxon>
        <taxon>Tracheophyta</taxon>
        <taxon>Spermatophyta</taxon>
        <taxon>Magnoliopsida</taxon>
        <taxon>Liliopsida</taxon>
        <taxon>Poales</taxon>
        <taxon>Poaceae</taxon>
        <taxon>PACMAD clade</taxon>
        <taxon>Panicoideae</taxon>
        <taxon>Panicodae</taxon>
        <taxon>Paniceae</taxon>
        <taxon>Panicinae</taxon>
        <taxon>Panicum</taxon>
        <taxon>Panicum sect. Panicum</taxon>
    </lineage>
</organism>
<feature type="region of interest" description="Disordered" evidence="1">
    <location>
        <begin position="121"/>
        <end position="200"/>
    </location>
</feature>
<evidence type="ECO:0000256" key="1">
    <source>
        <dbReference type="SAM" id="MobiDB-lite"/>
    </source>
</evidence>
<keyword evidence="3" id="KW-1185">Reference proteome</keyword>
<dbReference type="EMBL" id="CM009752">
    <property type="protein sequence ID" value="PUZ60054.1"/>
    <property type="molecule type" value="Genomic_DNA"/>
</dbReference>
<reference evidence="2 3" key="1">
    <citation type="submission" date="2018-04" db="EMBL/GenBank/DDBJ databases">
        <title>WGS assembly of Panicum hallii var. hallii HAL2.</title>
        <authorList>
            <person name="Lovell J."/>
            <person name="Jenkins J."/>
            <person name="Lowry D."/>
            <person name="Mamidi S."/>
            <person name="Sreedasyam A."/>
            <person name="Weng X."/>
            <person name="Barry K."/>
            <person name="Bonette J."/>
            <person name="Campitelli B."/>
            <person name="Daum C."/>
            <person name="Gordon S."/>
            <person name="Gould B."/>
            <person name="Lipzen A."/>
            <person name="MacQueen A."/>
            <person name="Palacio-Mejia J."/>
            <person name="Plott C."/>
            <person name="Shakirov E."/>
            <person name="Shu S."/>
            <person name="Yoshinaga Y."/>
            <person name="Zane M."/>
            <person name="Rokhsar D."/>
            <person name="Grimwood J."/>
            <person name="Schmutz J."/>
            <person name="Juenger T."/>
        </authorList>
    </citation>
    <scope>NUCLEOTIDE SEQUENCE [LARGE SCALE GENOMIC DNA]</scope>
    <source>
        <strain evidence="3">cv. HAL2</strain>
    </source>
</reference>
<feature type="compositionally biased region" description="Low complexity" evidence="1">
    <location>
        <begin position="121"/>
        <end position="143"/>
    </location>
</feature>
<feature type="compositionally biased region" description="Low complexity" evidence="1">
    <location>
        <begin position="151"/>
        <end position="187"/>
    </location>
</feature>
<evidence type="ECO:0000313" key="2">
    <source>
        <dbReference type="EMBL" id="PUZ60054.1"/>
    </source>
</evidence>
<dbReference type="Proteomes" id="UP000244336">
    <property type="component" value="Chromosome 4"/>
</dbReference>